<evidence type="ECO:0000313" key="2">
    <source>
        <dbReference type="Proteomes" id="UP001595729"/>
    </source>
</evidence>
<protein>
    <submittedName>
        <fullName evidence="1">Pyridoxamine 5'-phosphate oxidase family protein</fullName>
        <ecNumber evidence="1">1.-.-.-</ecNumber>
        <ecNumber evidence="1">1.4.3.5</ecNumber>
    </submittedName>
</protein>
<evidence type="ECO:0000313" key="1">
    <source>
        <dbReference type="EMBL" id="MFC3683833.1"/>
    </source>
</evidence>
<gene>
    <name evidence="1" type="ORF">ACFOPI_09530</name>
</gene>
<keyword evidence="1" id="KW-0560">Oxidoreductase</keyword>
<keyword evidence="2" id="KW-1185">Reference proteome</keyword>
<dbReference type="Gene3D" id="2.30.110.10">
    <property type="entry name" value="Electron Transport, Fmn-binding Protein, Chain A"/>
    <property type="match status" value="1"/>
</dbReference>
<accession>A0ABV7W699</accession>
<dbReference type="InterPro" id="IPR012349">
    <property type="entry name" value="Split_barrel_FMN-bd"/>
</dbReference>
<comment type="caution">
    <text evidence="1">The sequence shown here is derived from an EMBL/GenBank/DDBJ whole genome shotgun (WGS) entry which is preliminary data.</text>
</comment>
<dbReference type="GO" id="GO:0004733">
    <property type="term" value="F:pyridoxamine phosphate oxidase activity"/>
    <property type="evidence" value="ECO:0007669"/>
    <property type="project" value="UniProtKB-EC"/>
</dbReference>
<proteinExistence type="predicted"/>
<organism evidence="1 2">
    <name type="scientific">Hydrogenophaga luteola</name>
    <dbReference type="NCBI Taxonomy" id="1591122"/>
    <lineage>
        <taxon>Bacteria</taxon>
        <taxon>Pseudomonadati</taxon>
        <taxon>Pseudomonadota</taxon>
        <taxon>Betaproteobacteria</taxon>
        <taxon>Burkholderiales</taxon>
        <taxon>Comamonadaceae</taxon>
        <taxon>Hydrogenophaga</taxon>
    </lineage>
</organism>
<dbReference type="Proteomes" id="UP001595729">
    <property type="component" value="Unassembled WGS sequence"/>
</dbReference>
<dbReference type="RefSeq" id="WP_382173293.1">
    <property type="nucleotide sequence ID" value="NZ_JBHRXX010000004.1"/>
</dbReference>
<sequence length="157" mass="16916">MPQELLAMMARGVSVIVSSCGPDLTPSLMRAVGSQVTPQGDQITVFLNRAQSAQLLRDVARTGRVAVVFSEPHSHRTVQLKSNGARLREVTPDDAPALQRYLQAMQGELGLIGFAPDFAAAMLAHRLDDLSAITFAPEQAFDQTPGPQAGQPLREVR</sequence>
<dbReference type="EC" id="1.4.3.5" evidence="1"/>
<reference evidence="2" key="1">
    <citation type="journal article" date="2019" name="Int. J. Syst. Evol. Microbiol.">
        <title>The Global Catalogue of Microorganisms (GCM) 10K type strain sequencing project: providing services to taxonomists for standard genome sequencing and annotation.</title>
        <authorList>
            <consortium name="The Broad Institute Genomics Platform"/>
            <consortium name="The Broad Institute Genome Sequencing Center for Infectious Disease"/>
            <person name="Wu L."/>
            <person name="Ma J."/>
        </authorList>
    </citation>
    <scope>NUCLEOTIDE SEQUENCE [LARGE SCALE GENOMIC DNA]</scope>
    <source>
        <strain evidence="2">KCTC 42501</strain>
    </source>
</reference>
<dbReference type="EC" id="1.-.-.-" evidence="1"/>
<dbReference type="EMBL" id="JBHRXX010000004">
    <property type="protein sequence ID" value="MFC3683833.1"/>
    <property type="molecule type" value="Genomic_DNA"/>
</dbReference>
<dbReference type="SUPFAM" id="SSF50475">
    <property type="entry name" value="FMN-binding split barrel"/>
    <property type="match status" value="1"/>
</dbReference>
<name>A0ABV7W699_9BURK</name>